<gene>
    <name evidence="1" type="ORF">MAF45_09525</name>
</gene>
<reference evidence="1 2" key="1">
    <citation type="submission" date="2022-02" db="EMBL/GenBank/DDBJ databases">
        <title>Mesosutterella porci, a novel member of the family Sutterellaceae from pig feces.</title>
        <authorList>
            <person name="Wylensek D."/>
            <person name="Clavel T."/>
        </authorList>
    </citation>
    <scope>NUCLEOTIDE SEQUENCE [LARGE SCALE GENOMIC DNA]</scope>
    <source>
        <strain evidence="2">oilRF-744-wt-GAM-9</strain>
    </source>
</reference>
<dbReference type="Proteomes" id="UP001297600">
    <property type="component" value="Unassembled WGS sequence"/>
</dbReference>
<organism evidence="1 2">
    <name type="scientific">Mesosutterella porci</name>
    <dbReference type="NCBI Taxonomy" id="2915351"/>
    <lineage>
        <taxon>Bacteria</taxon>
        <taxon>Pseudomonadati</taxon>
        <taxon>Pseudomonadota</taxon>
        <taxon>Betaproteobacteria</taxon>
        <taxon>Burkholderiales</taxon>
        <taxon>Sutterellaceae</taxon>
        <taxon>Mesosutterella</taxon>
    </lineage>
</organism>
<comment type="caution">
    <text evidence="1">The sequence shown here is derived from an EMBL/GenBank/DDBJ whole genome shotgun (WGS) entry which is preliminary data.</text>
</comment>
<protein>
    <submittedName>
        <fullName evidence="1">Uncharacterized protein</fullName>
    </submittedName>
</protein>
<dbReference type="EMBL" id="JAKNCT010000012">
    <property type="protein sequence ID" value="MCG5031677.1"/>
    <property type="molecule type" value="Genomic_DNA"/>
</dbReference>
<dbReference type="RefSeq" id="WP_237980021.1">
    <property type="nucleotide sequence ID" value="NZ_JAKNCT010000012.1"/>
</dbReference>
<name>A0ABS9MST0_9BURK</name>
<proteinExistence type="predicted"/>
<evidence type="ECO:0000313" key="2">
    <source>
        <dbReference type="Proteomes" id="UP001297600"/>
    </source>
</evidence>
<accession>A0ABS9MST0</accession>
<evidence type="ECO:0000313" key="1">
    <source>
        <dbReference type="EMBL" id="MCG5031677.1"/>
    </source>
</evidence>
<sequence length="63" mass="6563">MQKEILLKKAALLPSAGLVKAGTVVRVSRVVADSLIASGAAEEPPVKVETKKAAPRRRAVKAS</sequence>
<keyword evidence="2" id="KW-1185">Reference proteome</keyword>